<comment type="similarity">
    <text evidence="1 9">Belongs to the bacterial/plant glucose-1-phosphate adenylyltransferase family.</text>
</comment>
<accession>A0ABT4D0T3</accession>
<dbReference type="InterPro" id="IPR056818">
    <property type="entry name" value="GlmU/GlgC-like_hexapep"/>
</dbReference>
<dbReference type="SUPFAM" id="SSF53448">
    <property type="entry name" value="Nucleotide-diphospho-sugar transferases"/>
    <property type="match status" value="1"/>
</dbReference>
<dbReference type="HAMAP" id="MF_00624">
    <property type="entry name" value="GlgC"/>
    <property type="match status" value="1"/>
</dbReference>
<evidence type="ECO:0000313" key="13">
    <source>
        <dbReference type="Proteomes" id="UP001078443"/>
    </source>
</evidence>
<dbReference type="RefSeq" id="WP_268041172.1">
    <property type="nucleotide sequence ID" value="NZ_JAPQER010000004.1"/>
</dbReference>
<evidence type="ECO:0000256" key="2">
    <source>
        <dbReference type="ARBA" id="ARBA00022600"/>
    </source>
</evidence>
<evidence type="ECO:0000259" key="11">
    <source>
        <dbReference type="Pfam" id="PF24894"/>
    </source>
</evidence>
<dbReference type="CDD" id="cd04651">
    <property type="entry name" value="LbH_G1P_AT_C"/>
    <property type="match status" value="1"/>
</dbReference>
<dbReference type="InterPro" id="IPR023049">
    <property type="entry name" value="GlgC_bac"/>
</dbReference>
<dbReference type="PROSITE" id="PS00810">
    <property type="entry name" value="ADP_GLC_PYROPHOSPH_3"/>
    <property type="match status" value="1"/>
</dbReference>
<feature type="binding site" evidence="9">
    <location>
        <position position="165"/>
    </location>
    <ligand>
        <name>alpha-D-glucose 1-phosphate</name>
        <dbReference type="ChEBI" id="CHEBI:58601"/>
    </ligand>
</feature>
<keyword evidence="13" id="KW-1185">Reference proteome</keyword>
<dbReference type="Gene3D" id="3.90.550.10">
    <property type="entry name" value="Spore Coat Polysaccharide Biosynthesis Protein SpsA, Chain A"/>
    <property type="match status" value="1"/>
</dbReference>
<evidence type="ECO:0000256" key="3">
    <source>
        <dbReference type="ARBA" id="ARBA00022679"/>
    </source>
</evidence>
<gene>
    <name evidence="9" type="primary">glgC</name>
    <name evidence="12" type="ORF">OW763_10900</name>
</gene>
<keyword evidence="8 9" id="KW-0119">Carbohydrate metabolism</keyword>
<sequence length="381" mass="42855">MLKKELVAMILAGGQGTRLKELTEKNAKPAVPFGGKYRIIDFTLSNCSNSGIDTIGILTQYQPHALNAHIGIGSPWDLDRNKGGVTILPPHTKNDGGNWYMGTADAIYQNISFIDRYDPEYILLLSGDHIYKMDYSKMLKFHKEKKADVTIGVINVSLEEASRFGIMNTTPDNKVYEFEEKPQIPKSNKASMGIYIFNWKLLKQFLIEDNNDNTSNHDFGKNIIPKLMDNGYNLYAYSFHDYWKDVGTIQSLWEANMDLLNDNNEFNIHDDDWKIYSVNYSTPSQYIGNTAKIKNSLVSEGCTVFGNINNSVIFNGVHVGKNTIIEDSVVMCNCKIGDNVIIRKSIVGIDSIIRRNSIIGNSEDITVIGDHQEIKSSSIVK</sequence>
<keyword evidence="6 9" id="KW-0067">ATP-binding</keyword>
<dbReference type="PROSITE" id="PS00809">
    <property type="entry name" value="ADP_GLC_PYROPHOSPH_2"/>
    <property type="match status" value="1"/>
</dbReference>
<dbReference type="Proteomes" id="UP001078443">
    <property type="component" value="Unassembled WGS sequence"/>
</dbReference>
<comment type="caution">
    <text evidence="12">The sequence shown here is derived from an EMBL/GenBank/DDBJ whole genome shotgun (WGS) entry which is preliminary data.</text>
</comment>
<dbReference type="NCBIfam" id="TIGR02091">
    <property type="entry name" value="glgC"/>
    <property type="match status" value="1"/>
</dbReference>
<proteinExistence type="inferred from homology"/>
<comment type="subunit">
    <text evidence="9">Homotetramer.</text>
</comment>
<evidence type="ECO:0000256" key="1">
    <source>
        <dbReference type="ARBA" id="ARBA00010443"/>
    </source>
</evidence>
<dbReference type="SUPFAM" id="SSF51161">
    <property type="entry name" value="Trimeric LpxA-like enzymes"/>
    <property type="match status" value="1"/>
</dbReference>
<reference evidence="12" key="1">
    <citation type="submission" date="2022-12" db="EMBL/GenBank/DDBJ databases">
        <authorList>
            <person name="Wang J."/>
        </authorList>
    </citation>
    <scope>NUCLEOTIDE SEQUENCE</scope>
    <source>
        <strain evidence="12">HY-45-18</strain>
    </source>
</reference>
<evidence type="ECO:0000256" key="7">
    <source>
        <dbReference type="ARBA" id="ARBA00023056"/>
    </source>
</evidence>
<feature type="site" description="Could play a key role in the communication between the regulatory and the substrate sites" evidence="9">
    <location>
        <position position="60"/>
    </location>
</feature>
<dbReference type="InterPro" id="IPR011831">
    <property type="entry name" value="ADP-Glc_PPase"/>
</dbReference>
<feature type="domain" description="Glucose-1-phosphate adenylyltransferase/Bifunctional protein GlmU-like C-terminal hexapeptide" evidence="11">
    <location>
        <begin position="289"/>
        <end position="362"/>
    </location>
</feature>
<protein>
    <recommendedName>
        <fullName evidence="9">Glucose-1-phosphate adenylyltransferase</fullName>
        <ecNumber evidence="9">2.7.7.27</ecNumber>
    </recommendedName>
    <alternativeName>
        <fullName evidence="9">ADP-glucose pyrophosphorylase</fullName>
        <shortName evidence="9">ADPGlc PPase</shortName>
    </alternativeName>
    <alternativeName>
        <fullName evidence="9">ADP-glucose synthase</fullName>
    </alternativeName>
</protein>
<evidence type="ECO:0000256" key="8">
    <source>
        <dbReference type="ARBA" id="ARBA00023277"/>
    </source>
</evidence>
<evidence type="ECO:0000259" key="10">
    <source>
        <dbReference type="Pfam" id="PF00483"/>
    </source>
</evidence>
<dbReference type="CDD" id="cd02508">
    <property type="entry name" value="ADP_Glucose_PP"/>
    <property type="match status" value="1"/>
</dbReference>
<dbReference type="GO" id="GO:0008878">
    <property type="term" value="F:glucose-1-phosphate adenylyltransferase activity"/>
    <property type="evidence" value="ECO:0007669"/>
    <property type="project" value="UniProtKB-EC"/>
</dbReference>
<organism evidence="12 13">
    <name type="scientific">Clostridium aestuarii</name>
    <dbReference type="NCBI Taxonomy" id="338193"/>
    <lineage>
        <taxon>Bacteria</taxon>
        <taxon>Bacillati</taxon>
        <taxon>Bacillota</taxon>
        <taxon>Clostridia</taxon>
        <taxon>Eubacteriales</taxon>
        <taxon>Clostridiaceae</taxon>
        <taxon>Clostridium</taxon>
    </lineage>
</organism>
<comment type="function">
    <text evidence="9">Involved in the biosynthesis of ADP-glucose, a building block required for the elongation reactions to produce glycogen. Catalyzes the reaction between ATP and alpha-D-glucose 1-phosphate (G1P) to produce pyrophosphate and ADP-Glc.</text>
</comment>
<keyword evidence="5 9" id="KW-0547">Nucleotide-binding</keyword>
<evidence type="ECO:0000313" key="12">
    <source>
        <dbReference type="EMBL" id="MCY6484849.1"/>
    </source>
</evidence>
<evidence type="ECO:0000256" key="4">
    <source>
        <dbReference type="ARBA" id="ARBA00022695"/>
    </source>
</evidence>
<dbReference type="InterPro" id="IPR029044">
    <property type="entry name" value="Nucleotide-diphossugar_trans"/>
</dbReference>
<evidence type="ECO:0000256" key="5">
    <source>
        <dbReference type="ARBA" id="ARBA00022741"/>
    </source>
</evidence>
<dbReference type="InterPro" id="IPR005836">
    <property type="entry name" value="ADP_Glu_pyroP_CS"/>
</dbReference>
<feature type="site" description="Could play a key role in the communication between the regulatory and the substrate sites" evidence="9">
    <location>
        <position position="99"/>
    </location>
</feature>
<dbReference type="Gene3D" id="2.160.10.10">
    <property type="entry name" value="Hexapeptide repeat proteins"/>
    <property type="match status" value="1"/>
</dbReference>
<evidence type="ECO:0000256" key="6">
    <source>
        <dbReference type="ARBA" id="ARBA00022840"/>
    </source>
</evidence>
<feature type="domain" description="Nucleotidyl transferase" evidence="10">
    <location>
        <begin position="8"/>
        <end position="260"/>
    </location>
</feature>
<dbReference type="InterPro" id="IPR011004">
    <property type="entry name" value="Trimer_LpxA-like_sf"/>
</dbReference>
<comment type="catalytic activity">
    <reaction evidence="9">
        <text>alpha-D-glucose 1-phosphate + ATP + H(+) = ADP-alpha-D-glucose + diphosphate</text>
        <dbReference type="Rhea" id="RHEA:12120"/>
        <dbReference type="ChEBI" id="CHEBI:15378"/>
        <dbReference type="ChEBI" id="CHEBI:30616"/>
        <dbReference type="ChEBI" id="CHEBI:33019"/>
        <dbReference type="ChEBI" id="CHEBI:57498"/>
        <dbReference type="ChEBI" id="CHEBI:58601"/>
        <dbReference type="EC" id="2.7.7.27"/>
    </reaction>
</comment>
<comment type="pathway">
    <text evidence="9">Glycan biosynthesis; glycogen biosynthesis.</text>
</comment>
<dbReference type="PANTHER" id="PTHR43523:SF2">
    <property type="entry name" value="GLUCOSE-1-PHOSPHATE ADENYLYLTRANSFERASE"/>
    <property type="match status" value="1"/>
</dbReference>
<keyword evidence="3 9" id="KW-0808">Transferase</keyword>
<dbReference type="EMBL" id="JAPQER010000004">
    <property type="protein sequence ID" value="MCY6484849.1"/>
    <property type="molecule type" value="Genomic_DNA"/>
</dbReference>
<dbReference type="Pfam" id="PF00483">
    <property type="entry name" value="NTP_transferase"/>
    <property type="match status" value="1"/>
</dbReference>
<keyword evidence="7 9" id="KW-0320">Glycogen biosynthesis</keyword>
<dbReference type="NCBIfam" id="NF003670">
    <property type="entry name" value="PRK05293.1"/>
    <property type="match status" value="1"/>
</dbReference>
<keyword evidence="4 9" id="KW-0548">Nucleotidyltransferase</keyword>
<evidence type="ECO:0000256" key="9">
    <source>
        <dbReference type="HAMAP-Rule" id="MF_00624"/>
    </source>
</evidence>
<dbReference type="EC" id="2.7.7.27" evidence="9"/>
<feature type="binding site" evidence="9">
    <location>
        <position position="100"/>
    </location>
    <ligand>
        <name>alpha-D-glucose 1-phosphate</name>
        <dbReference type="ChEBI" id="CHEBI:58601"/>
    </ligand>
</feature>
<keyword evidence="2 9" id="KW-0321">Glycogen metabolism</keyword>
<dbReference type="Pfam" id="PF24894">
    <property type="entry name" value="Hexapep_GlmU"/>
    <property type="match status" value="1"/>
</dbReference>
<feature type="binding site" evidence="9">
    <location>
        <begin position="180"/>
        <end position="181"/>
    </location>
    <ligand>
        <name>alpha-D-glucose 1-phosphate</name>
        <dbReference type="ChEBI" id="CHEBI:58601"/>
    </ligand>
</feature>
<dbReference type="PANTHER" id="PTHR43523">
    <property type="entry name" value="GLUCOSE-1-PHOSPHATE ADENYLYLTRANSFERASE-RELATED"/>
    <property type="match status" value="1"/>
</dbReference>
<dbReference type="InterPro" id="IPR005835">
    <property type="entry name" value="NTP_transferase_dom"/>
</dbReference>
<dbReference type="PROSITE" id="PS00808">
    <property type="entry name" value="ADP_GLC_PYROPHOSPH_1"/>
    <property type="match status" value="1"/>
</dbReference>
<name>A0ABT4D0T3_9CLOT</name>
<feature type="binding site" evidence="9">
    <location>
        <position position="191"/>
    </location>
    <ligand>
        <name>alpha-D-glucose 1-phosphate</name>
        <dbReference type="ChEBI" id="CHEBI:58601"/>
    </ligand>
</feature>